<organism evidence="4">
    <name type="scientific">Cladocopium goreaui</name>
    <dbReference type="NCBI Taxonomy" id="2562237"/>
    <lineage>
        <taxon>Eukaryota</taxon>
        <taxon>Sar</taxon>
        <taxon>Alveolata</taxon>
        <taxon>Dinophyceae</taxon>
        <taxon>Suessiales</taxon>
        <taxon>Symbiodiniaceae</taxon>
        <taxon>Cladocopium</taxon>
    </lineage>
</organism>
<gene>
    <name evidence="4" type="ORF">C1SCF055_LOCUS24250</name>
</gene>
<name>A0A9P1G5B9_9DINO</name>
<dbReference type="Pfam" id="PF00168">
    <property type="entry name" value="C2"/>
    <property type="match status" value="2"/>
</dbReference>
<evidence type="ECO:0000256" key="1">
    <source>
        <dbReference type="ARBA" id="ARBA00022723"/>
    </source>
</evidence>
<dbReference type="Proteomes" id="UP001152797">
    <property type="component" value="Unassembled WGS sequence"/>
</dbReference>
<dbReference type="GO" id="GO:0046872">
    <property type="term" value="F:metal ion binding"/>
    <property type="evidence" value="ECO:0007669"/>
    <property type="project" value="UniProtKB-KW"/>
</dbReference>
<dbReference type="EMBL" id="CAMXCT010002394">
    <property type="protein sequence ID" value="CAI3997912.1"/>
    <property type="molecule type" value="Genomic_DNA"/>
</dbReference>
<dbReference type="PROSITE" id="PS50004">
    <property type="entry name" value="C2"/>
    <property type="match status" value="2"/>
</dbReference>
<dbReference type="PRINTS" id="PR00360">
    <property type="entry name" value="C2DOMAIN"/>
</dbReference>
<sequence>MTPKSDGSYKVPKELVDAWKAGEHDRIVQDFVDAGYDKDSFVTRSLKRLKEKTSEQEMWVDGEFVSETDMKDRLKLSERDRYEKNIKLYWYEGSVNGRKLKRKRDTVLEEDSDVEEPELNSDLEFDADWGFKDALKQISFPEMDSDGLPSAYISKVLVCLGKWQMKMMDLGSEFEGCKNESMRQLASKADARSQGLSELADELTTLNSSGICDGFTGQCREALCLQSRAVPVLKHMKAKNQPRVKQAPAKTVSEKTAALAAEHGKTFAKQSMGSFGISASNVFSFQPVLGLSTAASEKSATMTCHCDTSAEYGGADFRDPFAQRLNSKFSTYLTHFLLFAFPSKSYATFDNILVGLLTTIMDDLAVACKEGIMSGCGQRFYPACVGFKLDMEWMVKVGSLVRKAGLRKTNNSYAGLLLVPKVACRLGKGSMVMVVISDLAAADAENLFALYDFDGISLLPRGGLTDAQKSYETLGSRRNHDVVSDSTWSRKELGADLPAFARVAFDSHSADSHFLSPNEFKQLYYRLMHRYPTLLPRTPALRVTVYSAKNLPPADVNGKADPYCTMQLVGKPHIKTRTRHLEKTLDPRWGEELTGCYVYQEGDDLHFEVVDYDRGALQGDLMCSCIVPNKEFHRTGGFDGAWPMTLAPELAKLKGYNPTLRLRIQVTAFPEPPPRMTILVRHAEGLPPADANGKSDPFCSLQLVGKQFSRSTTTIKSRTLEPVWNETLTDKHRYEAGDSLSIKIWDYDKAANNDLLAEGILDGSHFHKPGGFDGEFNLQSCEPKYSPVISIKVLVREVEEAQEFLQKLERKKSP</sequence>
<comment type="caution">
    <text evidence="4">The sequence shown here is derived from an EMBL/GenBank/DDBJ whole genome shotgun (WGS) entry which is preliminary data.</text>
</comment>
<keyword evidence="2" id="KW-0106">Calcium</keyword>
<evidence type="ECO:0000313" key="6">
    <source>
        <dbReference type="Proteomes" id="UP001152797"/>
    </source>
</evidence>
<dbReference type="EMBL" id="CAMXCT020002394">
    <property type="protein sequence ID" value="CAL1151287.1"/>
    <property type="molecule type" value="Genomic_DNA"/>
</dbReference>
<feature type="domain" description="C2" evidence="3">
    <location>
        <begin position="658"/>
        <end position="776"/>
    </location>
</feature>
<reference evidence="4" key="1">
    <citation type="submission" date="2022-10" db="EMBL/GenBank/DDBJ databases">
        <authorList>
            <person name="Chen Y."/>
            <person name="Dougan E. K."/>
            <person name="Chan C."/>
            <person name="Rhodes N."/>
            <person name="Thang M."/>
        </authorList>
    </citation>
    <scope>NUCLEOTIDE SEQUENCE</scope>
</reference>
<evidence type="ECO:0000256" key="2">
    <source>
        <dbReference type="ARBA" id="ARBA00022837"/>
    </source>
</evidence>
<keyword evidence="1" id="KW-0479">Metal-binding</keyword>
<dbReference type="CDD" id="cd00030">
    <property type="entry name" value="C2"/>
    <property type="match status" value="1"/>
</dbReference>
<dbReference type="InterPro" id="IPR000008">
    <property type="entry name" value="C2_dom"/>
</dbReference>
<evidence type="ECO:0000313" key="4">
    <source>
        <dbReference type="EMBL" id="CAI3997912.1"/>
    </source>
</evidence>
<dbReference type="InterPro" id="IPR035892">
    <property type="entry name" value="C2_domain_sf"/>
</dbReference>
<evidence type="ECO:0000259" key="3">
    <source>
        <dbReference type="PROSITE" id="PS50004"/>
    </source>
</evidence>
<keyword evidence="6" id="KW-1185">Reference proteome</keyword>
<dbReference type="SUPFAM" id="SSF49562">
    <property type="entry name" value="C2 domain (Calcium/lipid-binding domain, CaLB)"/>
    <property type="match status" value="2"/>
</dbReference>
<feature type="domain" description="C2" evidence="3">
    <location>
        <begin position="521"/>
        <end position="643"/>
    </location>
</feature>
<accession>A0A9P1G5B9</accession>
<dbReference type="Gene3D" id="2.60.40.150">
    <property type="entry name" value="C2 domain"/>
    <property type="match status" value="2"/>
</dbReference>
<proteinExistence type="predicted"/>
<protein>
    <submittedName>
        <fullName evidence="5">Ras GTPase-activating protein 4 (Calcium-promoted Ras inactivator) (Ras p21 protein activator 4) (RasGAP-activating-like protein 2)</fullName>
    </submittedName>
</protein>
<dbReference type="OrthoDB" id="67700at2759"/>
<dbReference type="SMART" id="SM00239">
    <property type="entry name" value="C2"/>
    <property type="match status" value="2"/>
</dbReference>
<dbReference type="PANTHER" id="PTHR45911">
    <property type="entry name" value="C2 DOMAIN-CONTAINING PROTEIN"/>
    <property type="match status" value="1"/>
</dbReference>
<evidence type="ECO:0000313" key="5">
    <source>
        <dbReference type="EMBL" id="CAL4785224.1"/>
    </source>
</evidence>
<dbReference type="AlphaFoldDB" id="A0A9P1G5B9"/>
<reference evidence="5 6" key="2">
    <citation type="submission" date="2024-05" db="EMBL/GenBank/DDBJ databases">
        <authorList>
            <person name="Chen Y."/>
            <person name="Shah S."/>
            <person name="Dougan E. K."/>
            <person name="Thang M."/>
            <person name="Chan C."/>
        </authorList>
    </citation>
    <scope>NUCLEOTIDE SEQUENCE [LARGE SCALE GENOMIC DNA]</scope>
</reference>
<dbReference type="EMBL" id="CAMXCT030002394">
    <property type="protein sequence ID" value="CAL4785224.1"/>
    <property type="molecule type" value="Genomic_DNA"/>
</dbReference>